<dbReference type="Pfam" id="PF04092">
    <property type="entry name" value="SAG"/>
    <property type="match status" value="2"/>
</dbReference>
<dbReference type="Proteomes" id="UP000224006">
    <property type="component" value="Chromosome V"/>
</dbReference>
<accession>A0A2A9MIY7</accession>
<evidence type="ECO:0000313" key="3">
    <source>
        <dbReference type="Proteomes" id="UP000224006"/>
    </source>
</evidence>
<dbReference type="AlphaFoldDB" id="A0A2A9MIY7"/>
<dbReference type="GeneID" id="40311157"/>
<comment type="caution">
    <text evidence="2">The sequence shown here is derived from an EMBL/GenBank/DDBJ whole genome shotgun (WGS) entry which is preliminary data.</text>
</comment>
<dbReference type="SUPFAM" id="SSF74877">
    <property type="entry name" value="Major surface antigen p30, SAG1"/>
    <property type="match status" value="2"/>
</dbReference>
<dbReference type="Gene3D" id="2.60.40.1320">
    <property type="entry name" value="SRS domain"/>
    <property type="match status" value="2"/>
</dbReference>
<protein>
    <submittedName>
        <fullName evidence="2">SAG-related sequence</fullName>
    </submittedName>
</protein>
<feature type="domain" description="SRS" evidence="1">
    <location>
        <begin position="168"/>
        <end position="267"/>
    </location>
</feature>
<proteinExistence type="predicted"/>
<dbReference type="EMBL" id="NWUJ01000005">
    <property type="protein sequence ID" value="PFH35342.1"/>
    <property type="molecule type" value="Genomic_DNA"/>
</dbReference>
<feature type="domain" description="SRS" evidence="1">
    <location>
        <begin position="39"/>
        <end position="158"/>
    </location>
</feature>
<dbReference type="InterPro" id="IPR007226">
    <property type="entry name" value="SRS_dom"/>
</dbReference>
<dbReference type="VEuPathDB" id="ToxoDB:BESB_062290"/>
<dbReference type="OrthoDB" id="10670288at2759"/>
<dbReference type="GO" id="GO:0016020">
    <property type="term" value="C:membrane"/>
    <property type="evidence" value="ECO:0007669"/>
    <property type="project" value="InterPro"/>
</dbReference>
<keyword evidence="3" id="KW-1185">Reference proteome</keyword>
<name>A0A2A9MIY7_BESBE</name>
<evidence type="ECO:0000259" key="1">
    <source>
        <dbReference type="Pfam" id="PF04092"/>
    </source>
</evidence>
<sequence>MVARNVVEKAIRAFVIGVISCTEHLRSAQEIPESTDSAECKDAQHPVTLRIDYKTLKAPIRCGTGFTFLWPDGSSSAADTLTRFCEDAECSSTGELSTFGSKSSLTKDSNARESSLSYTLALETLPEEEKSIHFKCAREKYTTRKAEENNSCLLTVVVPSKSKPTEETCDSKKQSLDLAISAAGGSVTFACGVENSNLLPTEKRVFSEDCQTDQALDAGIPSAKLSSTEGAHTLSVPELPKAGTTICYKCVDKADKVTKQCSVKVRVSGAESSRASIRTAYGCVFSGSIASLYLAAYYAY</sequence>
<evidence type="ECO:0000313" key="2">
    <source>
        <dbReference type="EMBL" id="PFH35342.1"/>
    </source>
</evidence>
<dbReference type="InterPro" id="IPR036755">
    <property type="entry name" value="SRS_dom_sf"/>
</dbReference>
<dbReference type="KEGG" id="bbes:BESB_062290"/>
<gene>
    <name evidence="2" type="ORF">BESB_062290</name>
</gene>
<reference evidence="2 3" key="1">
    <citation type="submission" date="2017-09" db="EMBL/GenBank/DDBJ databases">
        <title>Genome sequencing of Besnoitia besnoiti strain Bb-Ger1.</title>
        <authorList>
            <person name="Schares G."/>
            <person name="Venepally P."/>
            <person name="Lorenzi H.A."/>
        </authorList>
    </citation>
    <scope>NUCLEOTIDE SEQUENCE [LARGE SCALE GENOMIC DNA]</scope>
    <source>
        <strain evidence="2 3">Bb-Ger1</strain>
    </source>
</reference>
<dbReference type="RefSeq" id="XP_029219351.1">
    <property type="nucleotide sequence ID" value="XM_029364643.1"/>
</dbReference>
<organism evidence="2 3">
    <name type="scientific">Besnoitia besnoiti</name>
    <name type="common">Apicomplexan protozoan</name>
    <dbReference type="NCBI Taxonomy" id="94643"/>
    <lineage>
        <taxon>Eukaryota</taxon>
        <taxon>Sar</taxon>
        <taxon>Alveolata</taxon>
        <taxon>Apicomplexa</taxon>
        <taxon>Conoidasida</taxon>
        <taxon>Coccidia</taxon>
        <taxon>Eucoccidiorida</taxon>
        <taxon>Eimeriorina</taxon>
        <taxon>Sarcocystidae</taxon>
        <taxon>Besnoitia</taxon>
    </lineage>
</organism>